<organism evidence="2 3">
    <name type="scientific">Mycolicibacterium chubuense</name>
    <name type="common">Mycobacterium chubuense</name>
    <dbReference type="NCBI Taxonomy" id="1800"/>
    <lineage>
        <taxon>Bacteria</taxon>
        <taxon>Bacillati</taxon>
        <taxon>Actinomycetota</taxon>
        <taxon>Actinomycetes</taxon>
        <taxon>Mycobacteriales</taxon>
        <taxon>Mycobacteriaceae</taxon>
        <taxon>Mycolicibacterium</taxon>
    </lineage>
</organism>
<dbReference type="RefSeq" id="WP_048420675.1">
    <property type="nucleotide sequence ID" value="NZ_JYNX01000062.1"/>
</dbReference>
<evidence type="ECO:0008006" key="4">
    <source>
        <dbReference type="Google" id="ProtNLM"/>
    </source>
</evidence>
<keyword evidence="1" id="KW-1133">Transmembrane helix</keyword>
<protein>
    <recommendedName>
        <fullName evidence="4">Transmembrane protein</fullName>
    </recommendedName>
</protein>
<feature type="transmembrane region" description="Helical" evidence="1">
    <location>
        <begin position="7"/>
        <end position="32"/>
    </location>
</feature>
<evidence type="ECO:0000313" key="3">
    <source>
        <dbReference type="Proteomes" id="UP000036176"/>
    </source>
</evidence>
<feature type="transmembrane region" description="Helical" evidence="1">
    <location>
        <begin position="52"/>
        <end position="75"/>
    </location>
</feature>
<sequence>MTYLESILKVLVIGLVLGAGLPAIFATGLVAFSRGAGDDGTDGTAAVAPNPALKFFGVALFVFVGWVIVTAVLWITRTTIIHHTGIDLFPFLPKK</sequence>
<keyword evidence="1" id="KW-0812">Transmembrane</keyword>
<keyword evidence="1" id="KW-0472">Membrane</keyword>
<dbReference type="PATRIC" id="fig|1800.3.peg.4821"/>
<dbReference type="EMBL" id="JYNX01000062">
    <property type="protein sequence ID" value="KMO72806.1"/>
    <property type="molecule type" value="Genomic_DNA"/>
</dbReference>
<proteinExistence type="predicted"/>
<dbReference type="AlphaFoldDB" id="A0A0J6YIV2"/>
<accession>A0A0J6YIV2</accession>
<name>A0A0J6YIV2_MYCCU</name>
<reference evidence="2 3" key="1">
    <citation type="journal article" date="2015" name="Genome Biol. Evol.">
        <title>Characterization of Three Mycobacterium spp. with Potential Use in Bioremediation by Genome Sequencing and Comparative Genomics.</title>
        <authorList>
            <person name="Das S."/>
            <person name="Pettersson B.M."/>
            <person name="Behra P.R."/>
            <person name="Ramesh M."/>
            <person name="Dasgupta S."/>
            <person name="Bhattacharya A."/>
            <person name="Kirsebom L.A."/>
        </authorList>
    </citation>
    <scope>NUCLEOTIDE SEQUENCE [LARGE SCALE GENOMIC DNA]</scope>
    <source>
        <strain evidence="2 3">DSM 44219</strain>
    </source>
</reference>
<comment type="caution">
    <text evidence="2">The sequence shown here is derived from an EMBL/GenBank/DDBJ whole genome shotgun (WGS) entry which is preliminary data.</text>
</comment>
<gene>
    <name evidence="2" type="ORF">MCHUDSM44219_04793</name>
</gene>
<keyword evidence="3" id="KW-1185">Reference proteome</keyword>
<dbReference type="Proteomes" id="UP000036176">
    <property type="component" value="Unassembled WGS sequence"/>
</dbReference>
<evidence type="ECO:0000256" key="1">
    <source>
        <dbReference type="SAM" id="Phobius"/>
    </source>
</evidence>
<evidence type="ECO:0000313" key="2">
    <source>
        <dbReference type="EMBL" id="KMO72806.1"/>
    </source>
</evidence>